<name>A0A841K879_9HYPH</name>
<dbReference type="EMBL" id="JACHEH010000005">
    <property type="protein sequence ID" value="MBB6168661.1"/>
    <property type="molecule type" value="Genomic_DNA"/>
</dbReference>
<proteinExistence type="predicted"/>
<reference evidence="2 3" key="1">
    <citation type="submission" date="2020-08" db="EMBL/GenBank/DDBJ databases">
        <title>Genomic Encyclopedia of Type Strains, Phase IV (KMG-IV): sequencing the most valuable type-strain genomes for metagenomic binning, comparative biology and taxonomic classification.</title>
        <authorList>
            <person name="Goeker M."/>
        </authorList>
    </citation>
    <scope>NUCLEOTIDE SEQUENCE [LARGE SCALE GENOMIC DNA]</scope>
    <source>
        <strain evidence="2 3">DSM 101465</strain>
    </source>
</reference>
<comment type="caution">
    <text evidence="2">The sequence shown here is derived from an EMBL/GenBank/DDBJ whole genome shotgun (WGS) entry which is preliminary data.</text>
</comment>
<dbReference type="PANTHER" id="PTHR48207:SF3">
    <property type="entry name" value="SUCCINATE--HYDROXYMETHYLGLUTARATE COA-TRANSFERASE"/>
    <property type="match status" value="1"/>
</dbReference>
<accession>A0A841K879</accession>
<keyword evidence="3" id="KW-1185">Reference proteome</keyword>
<evidence type="ECO:0000313" key="3">
    <source>
        <dbReference type="Proteomes" id="UP000588017"/>
    </source>
</evidence>
<dbReference type="InterPro" id="IPR023606">
    <property type="entry name" value="CoA-Trfase_III_dom_1_sf"/>
</dbReference>
<gene>
    <name evidence="2" type="ORF">HNQ73_002298</name>
</gene>
<dbReference type="AlphaFoldDB" id="A0A841K879"/>
<organism evidence="2 3">
    <name type="scientific">Chelatococcus composti</name>
    <dbReference type="NCBI Taxonomy" id="1743235"/>
    <lineage>
        <taxon>Bacteria</taxon>
        <taxon>Pseudomonadati</taxon>
        <taxon>Pseudomonadota</taxon>
        <taxon>Alphaproteobacteria</taxon>
        <taxon>Hyphomicrobiales</taxon>
        <taxon>Chelatococcaceae</taxon>
        <taxon>Chelatococcus</taxon>
    </lineage>
</organism>
<dbReference type="InterPro" id="IPR050483">
    <property type="entry name" value="CoA-transferase_III_domain"/>
</dbReference>
<protein>
    <submittedName>
        <fullName evidence="2">Crotonobetainyl-CoA:carnitine CoA-transferase CaiB-like acyl-CoA transferase</fullName>
    </submittedName>
</protein>
<dbReference type="InterPro" id="IPR003673">
    <property type="entry name" value="CoA-Trfase_fam_III"/>
</dbReference>
<dbReference type="GO" id="GO:0008410">
    <property type="term" value="F:CoA-transferase activity"/>
    <property type="evidence" value="ECO:0007669"/>
    <property type="project" value="TreeGrafter"/>
</dbReference>
<dbReference type="Proteomes" id="UP000588017">
    <property type="component" value="Unassembled WGS sequence"/>
</dbReference>
<dbReference type="Pfam" id="PF02515">
    <property type="entry name" value="CoA_transf_3"/>
    <property type="match status" value="1"/>
</dbReference>
<evidence type="ECO:0000313" key="2">
    <source>
        <dbReference type="EMBL" id="MBB6168661.1"/>
    </source>
</evidence>
<dbReference type="RefSeq" id="WP_183335000.1">
    <property type="nucleotide sequence ID" value="NZ_BMHX01000005.1"/>
</dbReference>
<dbReference type="SUPFAM" id="SSF89796">
    <property type="entry name" value="CoA-transferase family III (CaiB/BaiF)"/>
    <property type="match status" value="1"/>
</dbReference>
<dbReference type="Gene3D" id="3.40.50.10540">
    <property type="entry name" value="Crotonobetainyl-coa:carnitine coa-transferase, domain 1"/>
    <property type="match status" value="1"/>
</dbReference>
<evidence type="ECO:0000256" key="1">
    <source>
        <dbReference type="ARBA" id="ARBA00022679"/>
    </source>
</evidence>
<sequence length="381" mass="41370">MPRPLSGLLVVTLEQAVAAPYASCRLADAGARVIKLERTEGDFARGYDRFAKGSSSYFVWLNRGKQSCRVDLRNPADLALVRAMLAQADVFIQNLAPGATERLGIGSEALRREHPRLITCDISGYGDSGPMRDRKAYDLLVQAESGLAAITGTPEGPARVGVSVCDIATGMHAYEAILEALIARSQTGRGTGVKVSLFHSMMDWMNVPWISHAYGGKTPQRIGLAHPSIAPYGIFTCADGASFLISIQNEPEWRMFCTDVLERPELLEDPRFRTNNDRVDNRAATDAAVQEALGRLDRDTVVTRLDRARIAYGRLSEVADIGNHPQARFITVETPGGPLRIFSPAATFTDGERSYGPVPALGSHDEALRREFGTAAAAGRK</sequence>
<keyword evidence="1 2" id="KW-0808">Transferase</keyword>
<dbReference type="Gene3D" id="3.30.1540.10">
    <property type="entry name" value="formyl-coa transferase, domain 3"/>
    <property type="match status" value="1"/>
</dbReference>
<dbReference type="PANTHER" id="PTHR48207">
    <property type="entry name" value="SUCCINATE--HYDROXYMETHYLGLUTARATE COA-TRANSFERASE"/>
    <property type="match status" value="1"/>
</dbReference>
<dbReference type="InterPro" id="IPR044855">
    <property type="entry name" value="CoA-Trfase_III_dom3_sf"/>
</dbReference>